<keyword evidence="1" id="KW-0269">Exonuclease</keyword>
<accession>A0A345KV46</accession>
<proteinExistence type="predicted"/>
<organism evidence="1 2">
    <name type="scientific">Mycobacterium phage Aminay</name>
    <dbReference type="NCBI Taxonomy" id="2250291"/>
    <lineage>
        <taxon>Viruses</taxon>
        <taxon>Duplodnaviria</taxon>
        <taxon>Heunggongvirae</taxon>
        <taxon>Uroviricota</taxon>
        <taxon>Caudoviricetes</taxon>
        <taxon>Weiservirinae</taxon>
        <taxon>Aminayvirus</taxon>
        <taxon>Aminayvirus aminay</taxon>
    </lineage>
</organism>
<gene>
    <name evidence="1" type="primary">61</name>
    <name evidence="1" type="ORF">SEA_AMINAY_61</name>
</gene>
<dbReference type="EMBL" id="MH509442">
    <property type="protein sequence ID" value="AXH46898.1"/>
    <property type="molecule type" value="Genomic_DNA"/>
</dbReference>
<keyword evidence="2" id="KW-1185">Reference proteome</keyword>
<evidence type="ECO:0000313" key="2">
    <source>
        <dbReference type="Proteomes" id="UP000259472"/>
    </source>
</evidence>
<evidence type="ECO:0000313" key="1">
    <source>
        <dbReference type="EMBL" id="AXH46898.1"/>
    </source>
</evidence>
<keyword evidence="1" id="KW-0378">Hydrolase</keyword>
<dbReference type="Proteomes" id="UP000259472">
    <property type="component" value="Segment"/>
</dbReference>
<dbReference type="GO" id="GO:0004527">
    <property type="term" value="F:exonuclease activity"/>
    <property type="evidence" value="ECO:0007669"/>
    <property type="project" value="UniProtKB-KW"/>
</dbReference>
<reference evidence="2" key="1">
    <citation type="submission" date="2018-06" db="EMBL/GenBank/DDBJ databases">
        <authorList>
            <person name="Zhirakovskaya E."/>
        </authorList>
    </citation>
    <scope>NUCLEOTIDE SEQUENCE [LARGE SCALE GENOMIC DNA]</scope>
</reference>
<dbReference type="Gene3D" id="3.90.320.10">
    <property type="match status" value="1"/>
</dbReference>
<keyword evidence="1" id="KW-0540">Nuclease</keyword>
<name>A0A345KV46_9CAUD</name>
<dbReference type="GeneID" id="60321622"/>
<dbReference type="KEGG" id="vg:60321622"/>
<protein>
    <submittedName>
        <fullName evidence="1">Exonuclease</fullName>
    </submittedName>
</protein>
<dbReference type="InterPro" id="IPR011604">
    <property type="entry name" value="PDDEXK-like_dom_sf"/>
</dbReference>
<dbReference type="RefSeq" id="YP_009950211.1">
    <property type="nucleotide sequence ID" value="NC_051588.1"/>
</dbReference>
<sequence>MTAAFFADDLVDVPASKTADAELLVDLKDVLRLQYNATPRHLQKALGPSEVGHPCARRLAGGLLGLERINPEGDPLPSWLGTAGHARFEDAVALDNARIIADYMAHFDATGSRTGGPRCTWRDGAPVGRWFSERRVTIRGDLAGTCDLFDTWTNTVIDLKFPGASRCTHYKKHGPTPEYRAQAHMYGRGYRNEGFPVERVAIWFLPRGGMLASSFVWSEAYDDAIVDGVLGKLDNIAVLLNDLDIERHPERLALVPANTTSCTFCPFWSPRPDPLMRPHACAGQGAVNA</sequence>